<reference evidence="2" key="1">
    <citation type="submission" date="2020-10" db="EMBL/GenBank/DDBJ databases">
        <title>Genome Sequence of Monilinia vaccinii-corymbosi Sheds Light on Mummy Berry Disease Infection of Blueberry and Mating Type.</title>
        <authorList>
            <person name="Yow A.G."/>
            <person name="Zhang Y."/>
            <person name="Bansal K."/>
            <person name="Eacker S.M."/>
            <person name="Sullivan S."/>
            <person name="Liachko I."/>
            <person name="Cubeta M.A."/>
            <person name="Rollins J.A."/>
            <person name="Ashrafi H."/>
        </authorList>
    </citation>
    <scope>NUCLEOTIDE SEQUENCE</scope>
    <source>
        <strain evidence="2">RL-1</strain>
    </source>
</reference>
<feature type="compositionally biased region" description="Basic and acidic residues" evidence="1">
    <location>
        <begin position="176"/>
        <end position="197"/>
    </location>
</feature>
<keyword evidence="3" id="KW-1185">Reference proteome</keyword>
<evidence type="ECO:0000256" key="1">
    <source>
        <dbReference type="SAM" id="MobiDB-lite"/>
    </source>
</evidence>
<accession>A0A8A3PCU2</accession>
<organism evidence="2 3">
    <name type="scientific">Monilinia vaccinii-corymbosi</name>
    <dbReference type="NCBI Taxonomy" id="61207"/>
    <lineage>
        <taxon>Eukaryota</taxon>
        <taxon>Fungi</taxon>
        <taxon>Dikarya</taxon>
        <taxon>Ascomycota</taxon>
        <taxon>Pezizomycotina</taxon>
        <taxon>Leotiomycetes</taxon>
        <taxon>Helotiales</taxon>
        <taxon>Sclerotiniaceae</taxon>
        <taxon>Monilinia</taxon>
    </lineage>
</organism>
<dbReference type="OrthoDB" id="10407677at2759"/>
<protein>
    <submittedName>
        <fullName evidence="2">Uncharacterized protein</fullName>
    </submittedName>
</protein>
<sequence>MNPSQSRCQSCLSLDNCQCRSTASNEPRGGIAQNHPRAFQESFSRAGVYEPPAAIHRGGCHSVNPQDIRLQAPQPSQFRPNSSPSCPLANPSFANPNEAPTAGSSRVLQPAASQDPIFSSRGTQFWEPRPISYHLYGAPAWTYRLATFTRSLSINTTTRSPESARAPPREQAASGDPRRGPEGEQEAGRYEKRSKTS</sequence>
<evidence type="ECO:0000313" key="3">
    <source>
        <dbReference type="Proteomes" id="UP000672032"/>
    </source>
</evidence>
<evidence type="ECO:0000313" key="2">
    <source>
        <dbReference type="EMBL" id="QSZ32908.1"/>
    </source>
</evidence>
<dbReference type="EMBL" id="CP063407">
    <property type="protein sequence ID" value="QSZ32908.1"/>
    <property type="molecule type" value="Genomic_DNA"/>
</dbReference>
<name>A0A8A3PCU2_9HELO</name>
<feature type="region of interest" description="Disordered" evidence="1">
    <location>
        <begin position="154"/>
        <end position="197"/>
    </location>
</feature>
<proteinExistence type="predicted"/>
<feature type="region of interest" description="Disordered" evidence="1">
    <location>
        <begin position="72"/>
        <end position="113"/>
    </location>
</feature>
<feature type="compositionally biased region" description="Polar residues" evidence="1">
    <location>
        <begin position="73"/>
        <end position="85"/>
    </location>
</feature>
<dbReference type="AlphaFoldDB" id="A0A8A3PCU2"/>
<dbReference type="Proteomes" id="UP000672032">
    <property type="component" value="Chromosome 3"/>
</dbReference>
<gene>
    <name evidence="2" type="ORF">DSL72_002489</name>
</gene>